<dbReference type="PANTHER" id="PTHR45671">
    <property type="entry name" value="SOLUTE CARRIER FAMILY 25 (MITOCHONDRIAL CARRIER PHOSPHATE CARRIER), MEMBER 3, LIKE-RELATED-RELATED"/>
    <property type="match status" value="1"/>
</dbReference>
<keyword evidence="9 11" id="KW-0472">Membrane</keyword>
<evidence type="ECO:0000256" key="6">
    <source>
        <dbReference type="ARBA" id="ARBA00022792"/>
    </source>
</evidence>
<dbReference type="InterPro" id="IPR044677">
    <property type="entry name" value="SLC25A3/Pic2/Mir1-like"/>
</dbReference>
<keyword evidence="5" id="KW-0677">Repeat</keyword>
<keyword evidence="14" id="KW-1185">Reference proteome</keyword>
<sequence length="388" mass="42279">MPLLFPSHETLHGVFHPANSSSRRETSFQDIIPRQRTPLEARAELYPTWSTIDDAKNQVSALSAEASKEFEKASAKAQAKAGAIELYSAKYYAACTFGGLLACGLTHTAVTPLDLVKCRRQVDSKLYTGNFQAWGKIYRAEGFRGVFTGWSPTFFGYSAQGAFKYGGYEFFKKYYSDLAGAENAAKYKTGLYLAASASAELIADLALCPFESVKVRMQTTVPPFAKGTFDGLSTVTGKEGFGGLYKGLYPLWGRQIPYTMMKFASFETIVEMIYVRLPGQKSDYGKGAQTAVSFTGGYLAGILCAIVSHPADVMVSKLNANRQSGEAFGAAMGRVYKDIGFGGLWNGLPVRIVMIGTLTGLQWMIYDYFKIFMGLPTTGGAAPKQEKA</sequence>
<dbReference type="SUPFAM" id="SSF103506">
    <property type="entry name" value="Mitochondrial carrier"/>
    <property type="match status" value="1"/>
</dbReference>
<dbReference type="FunFam" id="1.50.40.10:FF:000076">
    <property type="entry name" value="Mitochondrial phosphate carrier protein 2"/>
    <property type="match status" value="1"/>
</dbReference>
<evidence type="ECO:0000256" key="8">
    <source>
        <dbReference type="ARBA" id="ARBA00023128"/>
    </source>
</evidence>
<comment type="similarity">
    <text evidence="2 12">Belongs to the mitochondrial carrier (TC 2.A.29) family.</text>
</comment>
<dbReference type="GO" id="GO:0005743">
    <property type="term" value="C:mitochondrial inner membrane"/>
    <property type="evidence" value="ECO:0007669"/>
    <property type="project" value="UniProtKB-SubCell"/>
</dbReference>
<keyword evidence="6" id="KW-0999">Mitochondrion inner membrane</keyword>
<evidence type="ECO:0000313" key="14">
    <source>
        <dbReference type="Proteomes" id="UP000177625"/>
    </source>
</evidence>
<dbReference type="InterPro" id="IPR023395">
    <property type="entry name" value="MCP_dom_sf"/>
</dbReference>
<comment type="subcellular location">
    <subcellularLocation>
        <location evidence="1">Mitochondrion inner membrane</location>
        <topology evidence="1">Multi-pass membrane protein</topology>
    </subcellularLocation>
</comment>
<evidence type="ECO:0000256" key="9">
    <source>
        <dbReference type="ARBA" id="ARBA00023136"/>
    </source>
</evidence>
<dbReference type="Pfam" id="PF00153">
    <property type="entry name" value="Mito_carr"/>
    <property type="match status" value="3"/>
</dbReference>
<dbReference type="PANTHER" id="PTHR45671:SF10">
    <property type="entry name" value="SOLUTE CARRIER FAMILY 25 MEMBER 3"/>
    <property type="match status" value="1"/>
</dbReference>
<evidence type="ECO:0000256" key="10">
    <source>
        <dbReference type="ARBA" id="ARBA00054508"/>
    </source>
</evidence>
<evidence type="ECO:0000256" key="7">
    <source>
        <dbReference type="ARBA" id="ARBA00022989"/>
    </source>
</evidence>
<evidence type="ECO:0000256" key="12">
    <source>
        <dbReference type="RuleBase" id="RU000488"/>
    </source>
</evidence>
<proteinExistence type="inferred from homology"/>
<dbReference type="Proteomes" id="UP000177625">
    <property type="component" value="Unassembled WGS sequence"/>
</dbReference>
<keyword evidence="7" id="KW-1133">Transmembrane helix</keyword>
<dbReference type="GO" id="GO:0035434">
    <property type="term" value="P:copper ion transmembrane transport"/>
    <property type="evidence" value="ECO:0007669"/>
    <property type="project" value="UniProtKB-ARBA"/>
</dbReference>
<comment type="function">
    <text evidence="10">Transport of phosphate groups from the cytosol to the mitochondrial matrix.</text>
</comment>
<feature type="repeat" description="Solcar" evidence="11">
    <location>
        <begin position="90"/>
        <end position="174"/>
    </location>
</feature>
<gene>
    <name evidence="13" type="ORF">RSE6_07952</name>
</gene>
<feature type="repeat" description="Solcar" evidence="11">
    <location>
        <begin position="288"/>
        <end position="372"/>
    </location>
</feature>
<accession>A0A1E1MEA5</accession>
<dbReference type="Gene3D" id="1.50.40.10">
    <property type="entry name" value="Mitochondrial carrier domain"/>
    <property type="match status" value="2"/>
</dbReference>
<reference evidence="14" key="1">
    <citation type="submission" date="2016-03" db="EMBL/GenBank/DDBJ databases">
        <authorList>
            <person name="Guldener U."/>
        </authorList>
    </citation>
    <scope>NUCLEOTIDE SEQUENCE [LARGE SCALE GENOMIC DNA]</scope>
</reference>
<dbReference type="PROSITE" id="PS50920">
    <property type="entry name" value="SOLCAR"/>
    <property type="match status" value="3"/>
</dbReference>
<organism evidence="13 14">
    <name type="scientific">Rhynchosporium secalis</name>
    <name type="common">Barley scald fungus</name>
    <dbReference type="NCBI Taxonomy" id="38038"/>
    <lineage>
        <taxon>Eukaryota</taxon>
        <taxon>Fungi</taxon>
        <taxon>Dikarya</taxon>
        <taxon>Ascomycota</taxon>
        <taxon>Pezizomycotina</taxon>
        <taxon>Leotiomycetes</taxon>
        <taxon>Helotiales</taxon>
        <taxon>Ploettnerulaceae</taxon>
        <taxon>Rhynchosporium</taxon>
    </lineage>
</organism>
<evidence type="ECO:0000256" key="4">
    <source>
        <dbReference type="ARBA" id="ARBA00022692"/>
    </source>
</evidence>
<keyword evidence="8" id="KW-0496">Mitochondrion</keyword>
<keyword evidence="4 11" id="KW-0812">Transmembrane</keyword>
<keyword evidence="3 12" id="KW-0813">Transport</keyword>
<evidence type="ECO:0000256" key="11">
    <source>
        <dbReference type="PROSITE-ProRule" id="PRU00282"/>
    </source>
</evidence>
<dbReference type="InterPro" id="IPR018108">
    <property type="entry name" value="MCP_transmembrane"/>
</dbReference>
<dbReference type="GO" id="GO:1990547">
    <property type="term" value="P:mitochondrial phosphate ion transmembrane transport"/>
    <property type="evidence" value="ECO:0007669"/>
    <property type="project" value="InterPro"/>
</dbReference>
<evidence type="ECO:0000256" key="2">
    <source>
        <dbReference type="ARBA" id="ARBA00006375"/>
    </source>
</evidence>
<protein>
    <submittedName>
        <fullName evidence="13">Probable phosphate transport protein, mitochondrial</fullName>
    </submittedName>
</protein>
<evidence type="ECO:0000256" key="1">
    <source>
        <dbReference type="ARBA" id="ARBA00004448"/>
    </source>
</evidence>
<dbReference type="GO" id="GO:0005315">
    <property type="term" value="F:phosphate transmembrane transporter activity"/>
    <property type="evidence" value="ECO:0007669"/>
    <property type="project" value="InterPro"/>
</dbReference>
<dbReference type="AlphaFoldDB" id="A0A1E1MEA5"/>
<dbReference type="FunFam" id="1.50.40.10:FF:000131">
    <property type="entry name" value="Mitochondrial phosphate carrier protein 2"/>
    <property type="match status" value="1"/>
</dbReference>
<feature type="repeat" description="Solcar" evidence="11">
    <location>
        <begin position="187"/>
        <end position="272"/>
    </location>
</feature>
<evidence type="ECO:0000256" key="5">
    <source>
        <dbReference type="ARBA" id="ARBA00022737"/>
    </source>
</evidence>
<evidence type="ECO:0000256" key="3">
    <source>
        <dbReference type="ARBA" id="ARBA00022448"/>
    </source>
</evidence>
<evidence type="ECO:0000313" key="13">
    <source>
        <dbReference type="EMBL" id="CZT47398.1"/>
    </source>
</evidence>
<name>A0A1E1MEA5_RHYSE</name>
<dbReference type="EMBL" id="FJVC01000281">
    <property type="protein sequence ID" value="CZT47398.1"/>
    <property type="molecule type" value="Genomic_DNA"/>
</dbReference>